<feature type="compositionally biased region" description="Basic and acidic residues" evidence="1">
    <location>
        <begin position="40"/>
        <end position="65"/>
    </location>
</feature>
<proteinExistence type="predicted"/>
<feature type="compositionally biased region" description="Low complexity" evidence="1">
    <location>
        <begin position="22"/>
        <end position="33"/>
    </location>
</feature>
<evidence type="ECO:0000256" key="1">
    <source>
        <dbReference type="SAM" id="MobiDB-lite"/>
    </source>
</evidence>
<feature type="compositionally biased region" description="Low complexity" evidence="1">
    <location>
        <begin position="68"/>
        <end position="82"/>
    </location>
</feature>
<accession>A0A392N7C3</accession>
<evidence type="ECO:0000313" key="2">
    <source>
        <dbReference type="EMBL" id="MCH95492.1"/>
    </source>
</evidence>
<protein>
    <submittedName>
        <fullName evidence="2">Uncharacterized protein</fullName>
    </submittedName>
</protein>
<feature type="non-terminal residue" evidence="2">
    <location>
        <position position="97"/>
    </location>
</feature>
<name>A0A392N7C3_9FABA</name>
<dbReference type="Proteomes" id="UP000265520">
    <property type="component" value="Unassembled WGS sequence"/>
</dbReference>
<comment type="caution">
    <text evidence="2">The sequence shown here is derived from an EMBL/GenBank/DDBJ whole genome shotgun (WGS) entry which is preliminary data.</text>
</comment>
<evidence type="ECO:0000313" key="3">
    <source>
        <dbReference type="Proteomes" id="UP000265520"/>
    </source>
</evidence>
<sequence>MCRQAGAWRRAKDQQKKLNRVPAPGAEGAAPGATGKSKKTHDSGSRSENVPHKKRANRESSRHGEGGSSVQEQQQQSSPSQQLTGEQIAQQERRQHL</sequence>
<feature type="region of interest" description="Disordered" evidence="1">
    <location>
        <begin position="1"/>
        <end position="97"/>
    </location>
</feature>
<dbReference type="EMBL" id="LXQA010029957">
    <property type="protein sequence ID" value="MCH95492.1"/>
    <property type="molecule type" value="Genomic_DNA"/>
</dbReference>
<organism evidence="2 3">
    <name type="scientific">Trifolium medium</name>
    <dbReference type="NCBI Taxonomy" id="97028"/>
    <lineage>
        <taxon>Eukaryota</taxon>
        <taxon>Viridiplantae</taxon>
        <taxon>Streptophyta</taxon>
        <taxon>Embryophyta</taxon>
        <taxon>Tracheophyta</taxon>
        <taxon>Spermatophyta</taxon>
        <taxon>Magnoliopsida</taxon>
        <taxon>eudicotyledons</taxon>
        <taxon>Gunneridae</taxon>
        <taxon>Pentapetalae</taxon>
        <taxon>rosids</taxon>
        <taxon>fabids</taxon>
        <taxon>Fabales</taxon>
        <taxon>Fabaceae</taxon>
        <taxon>Papilionoideae</taxon>
        <taxon>50 kb inversion clade</taxon>
        <taxon>NPAAA clade</taxon>
        <taxon>Hologalegina</taxon>
        <taxon>IRL clade</taxon>
        <taxon>Trifolieae</taxon>
        <taxon>Trifolium</taxon>
    </lineage>
</organism>
<reference evidence="2 3" key="1">
    <citation type="journal article" date="2018" name="Front. Plant Sci.">
        <title>Red Clover (Trifolium pratense) and Zigzag Clover (T. medium) - A Picture of Genomic Similarities and Differences.</title>
        <authorList>
            <person name="Dluhosova J."/>
            <person name="Istvanek J."/>
            <person name="Nedelnik J."/>
            <person name="Repkova J."/>
        </authorList>
    </citation>
    <scope>NUCLEOTIDE SEQUENCE [LARGE SCALE GENOMIC DNA]</scope>
    <source>
        <strain evidence="3">cv. 10/8</strain>
        <tissue evidence="2">Leaf</tissue>
    </source>
</reference>
<keyword evidence="3" id="KW-1185">Reference proteome</keyword>
<dbReference type="AlphaFoldDB" id="A0A392N7C3"/>